<dbReference type="EMBL" id="QVOV01000006">
    <property type="protein sequence ID" value="MCT8389098.1"/>
    <property type="molecule type" value="Genomic_DNA"/>
</dbReference>
<evidence type="ECO:0000313" key="3">
    <source>
        <dbReference type="EMBL" id="NKZ18984.1"/>
    </source>
</evidence>
<evidence type="ECO:0000313" key="5">
    <source>
        <dbReference type="Proteomes" id="UP001525857"/>
    </source>
</evidence>
<comment type="caution">
    <text evidence="3">The sequence shown here is derived from an EMBL/GenBank/DDBJ whole genome shotgun (WGS) entry which is preliminary data.</text>
</comment>
<sequence length="106" mass="12239">MSELGIYGLIFGLFLAAYLPRVLPIFYFSKRQIPSWFHEWMKYVPISLFAALVAKDVFIKGTAFEWRWSHVLTVGIVFFIAYKSRSMVISVITGLIAIYLTTIFFG</sequence>
<keyword evidence="1" id="KW-0812">Transmembrane</keyword>
<dbReference type="EMBL" id="JAAXPO010000008">
    <property type="protein sequence ID" value="NKZ18984.1"/>
    <property type="molecule type" value="Genomic_DNA"/>
</dbReference>
<dbReference type="Proteomes" id="UP000590460">
    <property type="component" value="Unassembled WGS sequence"/>
</dbReference>
<evidence type="ECO:0000313" key="2">
    <source>
        <dbReference type="EMBL" id="MCT8389098.1"/>
    </source>
</evidence>
<keyword evidence="1" id="KW-1133">Transmembrane helix</keyword>
<reference evidence="2 5" key="1">
    <citation type="submission" date="2018-08" db="EMBL/GenBank/DDBJ databases">
        <title>Draft genome sequences of Leuconostoc spp. and Weissella spp. with biocontrol potential.</title>
        <authorList>
            <person name="Lo R."/>
            <person name="Ho V.T.T."/>
            <person name="Turner M.S."/>
        </authorList>
    </citation>
    <scope>NUCLEOTIDE SEQUENCE [LARGE SCALE GENOMIC DNA]</scope>
    <source>
        <strain evidence="2 5">733</strain>
    </source>
</reference>
<dbReference type="Pfam" id="PF05437">
    <property type="entry name" value="AzlD"/>
    <property type="match status" value="1"/>
</dbReference>
<proteinExistence type="predicted"/>
<gene>
    <name evidence="2" type="ORF">D0501_03180</name>
    <name evidence="3" type="ORF">HF966_07340</name>
</gene>
<protein>
    <submittedName>
        <fullName evidence="3">AzlD domain-containing protein</fullName>
    </submittedName>
</protein>
<organism evidence="3 4">
    <name type="scientific">Leuconostoc holzapfelii</name>
    <dbReference type="NCBI Taxonomy" id="434464"/>
    <lineage>
        <taxon>Bacteria</taxon>
        <taxon>Bacillati</taxon>
        <taxon>Bacillota</taxon>
        <taxon>Bacilli</taxon>
        <taxon>Lactobacillales</taxon>
        <taxon>Lactobacillaceae</taxon>
        <taxon>Leuconostoc</taxon>
    </lineage>
</organism>
<accession>A0A846ZFM1</accession>
<reference evidence="3 4" key="2">
    <citation type="submission" date="2020-04" db="EMBL/GenBank/DDBJ databases">
        <title>MicrobeNet Type strains.</title>
        <authorList>
            <person name="Nicholson A.C."/>
        </authorList>
    </citation>
    <scope>NUCLEOTIDE SEQUENCE [LARGE SCALE GENOMIC DNA]</scope>
    <source>
        <strain evidence="3 4">CCUG 54536</strain>
    </source>
</reference>
<evidence type="ECO:0000256" key="1">
    <source>
        <dbReference type="SAM" id="Phobius"/>
    </source>
</evidence>
<feature type="transmembrane region" description="Helical" evidence="1">
    <location>
        <begin position="6"/>
        <end position="28"/>
    </location>
</feature>
<feature type="transmembrane region" description="Helical" evidence="1">
    <location>
        <begin position="65"/>
        <end position="82"/>
    </location>
</feature>
<dbReference type="AlphaFoldDB" id="A0A846ZFM1"/>
<evidence type="ECO:0000313" key="4">
    <source>
        <dbReference type="Proteomes" id="UP000590460"/>
    </source>
</evidence>
<feature type="transmembrane region" description="Helical" evidence="1">
    <location>
        <begin position="87"/>
        <end position="105"/>
    </location>
</feature>
<keyword evidence="5" id="KW-1185">Reference proteome</keyword>
<dbReference type="Proteomes" id="UP001525857">
    <property type="component" value="Unassembled WGS sequence"/>
</dbReference>
<dbReference type="InterPro" id="IPR008407">
    <property type="entry name" value="Brnchd-chn_aa_trnsp_AzlD"/>
</dbReference>
<keyword evidence="1" id="KW-0472">Membrane</keyword>
<name>A0A846ZFM1_9LACO</name>
<dbReference type="RefSeq" id="WP_168677510.1">
    <property type="nucleotide sequence ID" value="NZ_BPKV01000009.1"/>
</dbReference>